<evidence type="ECO:0000256" key="1">
    <source>
        <dbReference type="ARBA" id="ARBA00022801"/>
    </source>
</evidence>
<evidence type="ECO:0000313" key="4">
    <source>
        <dbReference type="EMBL" id="MBC5996357.1"/>
    </source>
</evidence>
<evidence type="ECO:0000259" key="3">
    <source>
        <dbReference type="Pfam" id="PF09588"/>
    </source>
</evidence>
<dbReference type="SUPFAM" id="SSF52980">
    <property type="entry name" value="Restriction endonuclease-like"/>
    <property type="match status" value="1"/>
</dbReference>
<dbReference type="InterPro" id="IPR051703">
    <property type="entry name" value="NF-kappa-B_Signaling_Reg"/>
</dbReference>
<name>A0ABR7JN67_9FIRM</name>
<dbReference type="PANTHER" id="PTHR46609:SF6">
    <property type="entry name" value="EXONUCLEASE, PHAGE-TYPE_RECB, C-TERMINAL DOMAIN-CONTAINING PROTEIN-RELATED"/>
    <property type="match status" value="1"/>
</dbReference>
<feature type="domain" description="YqaJ viral recombinase" evidence="3">
    <location>
        <begin position="32"/>
        <end position="164"/>
    </location>
</feature>
<dbReference type="InterPro" id="IPR019080">
    <property type="entry name" value="YqaJ_viral_recombinase"/>
</dbReference>
<dbReference type="RefSeq" id="WP_153972015.1">
    <property type="nucleotide sequence ID" value="NZ_JACRWE010000002.1"/>
</dbReference>
<dbReference type="InterPro" id="IPR017482">
    <property type="entry name" value="Lambda-type_endonuclease"/>
</dbReference>
<dbReference type="Proteomes" id="UP000609849">
    <property type="component" value="Unassembled WGS sequence"/>
</dbReference>
<dbReference type="NCBIfam" id="TIGR03033">
    <property type="entry name" value="phage_rel_nuc"/>
    <property type="match status" value="1"/>
</dbReference>
<dbReference type="Gene3D" id="3.90.320.10">
    <property type="match status" value="1"/>
</dbReference>
<proteinExistence type="predicted"/>
<feature type="coiled-coil region" evidence="2">
    <location>
        <begin position="250"/>
        <end position="277"/>
    </location>
</feature>
<evidence type="ECO:0000256" key="2">
    <source>
        <dbReference type="SAM" id="Coils"/>
    </source>
</evidence>
<comment type="caution">
    <text evidence="4">The sequence shown here is derived from an EMBL/GenBank/DDBJ whole genome shotgun (WGS) entry which is preliminary data.</text>
</comment>
<dbReference type="InterPro" id="IPR011335">
    <property type="entry name" value="Restrct_endonuc-II-like"/>
</dbReference>
<keyword evidence="5" id="KW-1185">Reference proteome</keyword>
<keyword evidence="1" id="KW-0378">Hydrolase</keyword>
<gene>
    <name evidence="4" type="ORF">H8923_06245</name>
</gene>
<dbReference type="PANTHER" id="PTHR46609">
    <property type="entry name" value="EXONUCLEASE, PHAGE-TYPE/RECB, C-TERMINAL DOMAIN-CONTAINING PROTEIN"/>
    <property type="match status" value="1"/>
</dbReference>
<keyword evidence="2" id="KW-0175">Coiled coil</keyword>
<reference evidence="4 5" key="1">
    <citation type="submission" date="2020-08" db="EMBL/GenBank/DDBJ databases">
        <authorList>
            <person name="Liu C."/>
            <person name="Sun Q."/>
        </authorList>
    </citation>
    <scope>NUCLEOTIDE SEQUENCE [LARGE SCALE GENOMIC DNA]</scope>
    <source>
        <strain evidence="4 5">NSJ-18</strain>
    </source>
</reference>
<sequence length="329" mass="37956">MSKIAILSQNEKFRKYLDAKVVADTKDMLKEEWLKHRQAGIGGSDASCIAGLNPWKSSIQLYMDKKEENPKELKSLKMELGNRLEGLVAELFTEETGLKVRNVNGILKNDKYPFALANIDRAIVGEKAFLECKTTNSYALKEWQDGIPPHYEIQCLHYMAITGATHCYIAALIGNSDFIWHKIERDQETIDYLMQIEKEFWEENILKDIVPLPDGSDAYSLYLKEKYKQSNGQEIELHFLKDGPAKLLRYDEIVSDIKELESEKKLIEQEIQSEMQEFEVAKVGDRKITWKTSSRNTIDSKRLKQEMPNIAEQYMKTSISRTFKIGGLK</sequence>
<dbReference type="Pfam" id="PF09588">
    <property type="entry name" value="YqaJ"/>
    <property type="match status" value="1"/>
</dbReference>
<organism evidence="4 5">
    <name type="scientific">Romboutsia faecis</name>
    <dbReference type="NCBI Taxonomy" id="2764597"/>
    <lineage>
        <taxon>Bacteria</taxon>
        <taxon>Bacillati</taxon>
        <taxon>Bacillota</taxon>
        <taxon>Clostridia</taxon>
        <taxon>Peptostreptococcales</taxon>
        <taxon>Peptostreptococcaceae</taxon>
        <taxon>Romboutsia</taxon>
    </lineage>
</organism>
<accession>A0ABR7JN67</accession>
<protein>
    <submittedName>
        <fullName evidence="4">YqaJ viral recombinase family protein</fullName>
    </submittedName>
</protein>
<evidence type="ECO:0000313" key="5">
    <source>
        <dbReference type="Proteomes" id="UP000609849"/>
    </source>
</evidence>
<dbReference type="InterPro" id="IPR011604">
    <property type="entry name" value="PDDEXK-like_dom_sf"/>
</dbReference>
<dbReference type="EMBL" id="JACRWE010000002">
    <property type="protein sequence ID" value="MBC5996357.1"/>
    <property type="molecule type" value="Genomic_DNA"/>
</dbReference>